<evidence type="ECO:0000256" key="4">
    <source>
        <dbReference type="ARBA" id="ARBA00017575"/>
    </source>
</evidence>
<evidence type="ECO:0000256" key="11">
    <source>
        <dbReference type="ARBA" id="ARBA00022741"/>
    </source>
</evidence>
<dbReference type="InterPro" id="IPR000829">
    <property type="entry name" value="DAGK"/>
</dbReference>
<evidence type="ECO:0000256" key="23">
    <source>
        <dbReference type="PIRSR" id="PIRSR600829-4"/>
    </source>
</evidence>
<keyword evidence="5" id="KW-1003">Cell membrane</keyword>
<keyword evidence="12 24" id="KW-0418">Kinase</keyword>
<dbReference type="PANTHER" id="PTHR34299:SF1">
    <property type="entry name" value="DIACYLGLYCEROL KINASE"/>
    <property type="match status" value="1"/>
</dbReference>
<feature type="transmembrane region" description="Helical" evidence="24">
    <location>
        <begin position="101"/>
        <end position="122"/>
    </location>
</feature>
<keyword evidence="9 24" id="KW-0812">Transmembrane</keyword>
<protein>
    <recommendedName>
        <fullName evidence="4 24">Diacylglycerol kinase</fullName>
        <ecNumber evidence="3 24">2.7.1.107</ecNumber>
    </recommendedName>
</protein>
<evidence type="ECO:0000256" key="15">
    <source>
        <dbReference type="ARBA" id="ARBA00022989"/>
    </source>
</evidence>
<dbReference type="EMBL" id="JAAIVJ010000001">
    <property type="protein sequence ID" value="NEY88803.1"/>
    <property type="molecule type" value="Genomic_DNA"/>
</dbReference>
<sequence>MAEPAKPARKTGLAHFFAAAGYSAAGIRRLWRESAFRQEMLGLVAVPVLLWALEATLLHYLVFAGLALLVVALEALNTALECLVDHLTTDWAEFARDAKDLGSLAVLCGLLCHGLLIAHAALA</sequence>
<feature type="binding site" evidence="21">
    <location>
        <begin position="35"/>
        <end position="39"/>
    </location>
    <ligand>
        <name>substrate</name>
    </ligand>
</feature>
<keyword evidence="26" id="KW-1185">Reference proteome</keyword>
<keyword evidence="10 23" id="KW-0479">Metal-binding</keyword>
<evidence type="ECO:0000256" key="6">
    <source>
        <dbReference type="ARBA" id="ARBA00022516"/>
    </source>
</evidence>
<feature type="binding site" evidence="21">
    <location>
        <position position="74"/>
    </location>
    <ligand>
        <name>substrate</name>
    </ligand>
</feature>
<evidence type="ECO:0000256" key="14">
    <source>
        <dbReference type="ARBA" id="ARBA00022842"/>
    </source>
</evidence>
<evidence type="ECO:0000256" key="7">
    <source>
        <dbReference type="ARBA" id="ARBA00022519"/>
    </source>
</evidence>
<dbReference type="GO" id="GO:0006654">
    <property type="term" value="P:phosphatidic acid biosynthetic process"/>
    <property type="evidence" value="ECO:0007669"/>
    <property type="project" value="InterPro"/>
</dbReference>
<keyword evidence="8 24" id="KW-0808">Transferase</keyword>
<keyword evidence="7 24" id="KW-0997">Cell inner membrane</keyword>
<name>A0A6M0QQ81_9RHOB</name>
<comment type="similarity">
    <text evidence="2 24">Belongs to the bacterial diacylglycerol kinase family.</text>
</comment>
<keyword evidence="13 22" id="KW-0067">ATP-binding</keyword>
<evidence type="ECO:0000256" key="22">
    <source>
        <dbReference type="PIRSR" id="PIRSR600829-3"/>
    </source>
</evidence>
<proteinExistence type="inferred from homology"/>
<feature type="binding site" evidence="23">
    <location>
        <position position="33"/>
    </location>
    <ligand>
        <name>a divalent metal cation</name>
        <dbReference type="ChEBI" id="CHEBI:60240"/>
    </ligand>
</feature>
<evidence type="ECO:0000256" key="24">
    <source>
        <dbReference type="RuleBase" id="RU363065"/>
    </source>
</evidence>
<feature type="binding site" evidence="22">
    <location>
        <position position="22"/>
    </location>
    <ligand>
        <name>ATP</name>
        <dbReference type="ChEBI" id="CHEBI:30616"/>
    </ligand>
</feature>
<dbReference type="GO" id="GO:0046872">
    <property type="term" value="F:metal ion binding"/>
    <property type="evidence" value="ECO:0007669"/>
    <property type="project" value="UniProtKB-KW"/>
</dbReference>
<keyword evidence="11 22" id="KW-0547">Nucleotide-binding</keyword>
<dbReference type="GO" id="GO:0005886">
    <property type="term" value="C:plasma membrane"/>
    <property type="evidence" value="ECO:0007669"/>
    <property type="project" value="UniProtKB-SubCell"/>
</dbReference>
<feature type="transmembrane region" description="Helical" evidence="24">
    <location>
        <begin position="43"/>
        <end position="71"/>
    </location>
</feature>
<keyword evidence="15 24" id="KW-1133">Transmembrane helix</keyword>
<dbReference type="PROSITE" id="PS01069">
    <property type="entry name" value="DAGK_PROKAR"/>
    <property type="match status" value="1"/>
</dbReference>
<evidence type="ECO:0000256" key="8">
    <source>
        <dbReference type="ARBA" id="ARBA00022679"/>
    </source>
</evidence>
<dbReference type="GO" id="GO:0004143">
    <property type="term" value="F:ATP-dependent diacylglycerol kinase activity"/>
    <property type="evidence" value="ECO:0007669"/>
    <property type="project" value="UniProtKB-EC"/>
</dbReference>
<feature type="binding site" evidence="22">
    <location>
        <position position="33"/>
    </location>
    <ligand>
        <name>ATP</name>
        <dbReference type="ChEBI" id="CHEBI:30616"/>
    </ligand>
</feature>
<feature type="binding site" evidence="22">
    <location>
        <position position="81"/>
    </location>
    <ligand>
        <name>ATP</name>
        <dbReference type="ChEBI" id="CHEBI:30616"/>
    </ligand>
</feature>
<comment type="catalytic activity">
    <reaction evidence="24">
        <text>a 1,2-diacyl-sn-glycerol + ATP = a 1,2-diacyl-sn-glycero-3-phosphate + ADP + H(+)</text>
        <dbReference type="Rhea" id="RHEA:10272"/>
        <dbReference type="ChEBI" id="CHEBI:15378"/>
        <dbReference type="ChEBI" id="CHEBI:17815"/>
        <dbReference type="ChEBI" id="CHEBI:30616"/>
        <dbReference type="ChEBI" id="CHEBI:58608"/>
        <dbReference type="ChEBI" id="CHEBI:456216"/>
        <dbReference type="EC" id="2.7.1.107"/>
    </reaction>
</comment>
<dbReference type="Proteomes" id="UP000477782">
    <property type="component" value="Unassembled WGS sequence"/>
</dbReference>
<comment type="cofactor">
    <cofactor evidence="23">
        <name>Mg(2+)</name>
        <dbReference type="ChEBI" id="CHEBI:18420"/>
    </cofactor>
    <text evidence="23">Mn(2+), Zn(2+), Cd(2+) and Co(2+) support activity to lesser extents.</text>
</comment>
<dbReference type="CDD" id="cd14264">
    <property type="entry name" value="DAGK_IM"/>
    <property type="match status" value="1"/>
</dbReference>
<accession>A0A6M0QQ81</accession>
<evidence type="ECO:0000256" key="9">
    <source>
        <dbReference type="ARBA" id="ARBA00022692"/>
    </source>
</evidence>
<evidence type="ECO:0000256" key="21">
    <source>
        <dbReference type="PIRSR" id="PIRSR600829-2"/>
    </source>
</evidence>
<comment type="function">
    <text evidence="24">Catalyzes the ATP-dependent phosphorylation of sn-l,2-diacylglycerol (DAG) to phosphatidic acid. Involved in the recycling of diacylglycerol produced as a by-product during membrane-derived oligosaccharide (MDO) biosynthesis.</text>
</comment>
<evidence type="ECO:0000256" key="17">
    <source>
        <dbReference type="ARBA" id="ARBA00023136"/>
    </source>
</evidence>
<dbReference type="GO" id="GO:0005524">
    <property type="term" value="F:ATP binding"/>
    <property type="evidence" value="ECO:0007669"/>
    <property type="project" value="UniProtKB-KW"/>
</dbReference>
<dbReference type="AlphaFoldDB" id="A0A6M0QQ81"/>
<keyword evidence="18" id="KW-0594">Phospholipid biosynthesis</keyword>
<dbReference type="Pfam" id="PF01219">
    <property type="entry name" value="DAGK_prokar"/>
    <property type="match status" value="1"/>
</dbReference>
<comment type="subcellular location">
    <subcellularLocation>
        <location evidence="1 24">Cell inner membrane</location>
        <topology evidence="1 24">Multi-pass membrane protein</topology>
    </subcellularLocation>
</comment>
<keyword evidence="17 24" id="KW-0472">Membrane</keyword>
<evidence type="ECO:0000256" key="16">
    <source>
        <dbReference type="ARBA" id="ARBA00023098"/>
    </source>
</evidence>
<feature type="active site" description="Proton acceptor" evidence="20">
    <location>
        <position position="74"/>
    </location>
</feature>
<dbReference type="RefSeq" id="WP_164622818.1">
    <property type="nucleotide sequence ID" value="NZ_JAAIVJ010000001.1"/>
</dbReference>
<dbReference type="PANTHER" id="PTHR34299">
    <property type="entry name" value="DIACYLGLYCEROL KINASE"/>
    <property type="match status" value="1"/>
</dbReference>
<keyword evidence="16 24" id="KW-0443">Lipid metabolism</keyword>
<dbReference type="InterPro" id="IPR036945">
    <property type="entry name" value="DAGK_sf"/>
</dbReference>
<keyword evidence="19 24" id="KW-1208">Phospholipid metabolism</keyword>
<organism evidence="25 26">
    <name type="scientific">Tabrizicola oligotrophica</name>
    <dbReference type="NCBI Taxonomy" id="2710650"/>
    <lineage>
        <taxon>Bacteria</taxon>
        <taxon>Pseudomonadati</taxon>
        <taxon>Pseudomonadota</taxon>
        <taxon>Alphaproteobacteria</taxon>
        <taxon>Rhodobacterales</taxon>
        <taxon>Paracoccaceae</taxon>
        <taxon>Tabrizicola</taxon>
    </lineage>
</organism>
<dbReference type="Gene3D" id="1.10.287.3610">
    <property type="match status" value="1"/>
</dbReference>
<feature type="binding site" evidence="23">
    <location>
        <position position="81"/>
    </location>
    <ligand>
        <name>a divalent metal cation</name>
        <dbReference type="ChEBI" id="CHEBI:60240"/>
    </ligand>
</feature>
<feature type="transmembrane region" description="Helical" evidence="24">
    <location>
        <begin position="12"/>
        <end position="31"/>
    </location>
</feature>
<evidence type="ECO:0000256" key="19">
    <source>
        <dbReference type="ARBA" id="ARBA00023264"/>
    </source>
</evidence>
<keyword evidence="14 23" id="KW-0460">Magnesium</keyword>
<comment type="caution">
    <text evidence="25">The sequence shown here is derived from an EMBL/GenBank/DDBJ whole genome shotgun (WGS) entry which is preliminary data.</text>
</comment>
<evidence type="ECO:0000313" key="25">
    <source>
        <dbReference type="EMBL" id="NEY88803.1"/>
    </source>
</evidence>
<evidence type="ECO:0000313" key="26">
    <source>
        <dbReference type="Proteomes" id="UP000477782"/>
    </source>
</evidence>
<evidence type="ECO:0000256" key="20">
    <source>
        <dbReference type="PIRSR" id="PIRSR600829-1"/>
    </source>
</evidence>
<evidence type="ECO:0000256" key="1">
    <source>
        <dbReference type="ARBA" id="ARBA00004429"/>
    </source>
</evidence>
<evidence type="ECO:0000256" key="3">
    <source>
        <dbReference type="ARBA" id="ARBA00012133"/>
    </source>
</evidence>
<feature type="binding site" evidence="21">
    <location>
        <position position="103"/>
    </location>
    <ligand>
        <name>substrate</name>
    </ligand>
</feature>
<evidence type="ECO:0000256" key="12">
    <source>
        <dbReference type="ARBA" id="ARBA00022777"/>
    </source>
</evidence>
<evidence type="ECO:0000256" key="5">
    <source>
        <dbReference type="ARBA" id="ARBA00022475"/>
    </source>
</evidence>
<dbReference type="InterPro" id="IPR033718">
    <property type="entry name" value="DAGK_prok"/>
</dbReference>
<evidence type="ECO:0000256" key="10">
    <source>
        <dbReference type="ARBA" id="ARBA00022723"/>
    </source>
</evidence>
<feature type="binding site" evidence="22">
    <location>
        <begin position="99"/>
        <end position="100"/>
    </location>
    <ligand>
        <name>ATP</name>
        <dbReference type="ChEBI" id="CHEBI:30616"/>
    </ligand>
</feature>
<gene>
    <name evidence="25" type="ORF">G4Z14_00695</name>
</gene>
<evidence type="ECO:0000256" key="18">
    <source>
        <dbReference type="ARBA" id="ARBA00023209"/>
    </source>
</evidence>
<evidence type="ECO:0000256" key="2">
    <source>
        <dbReference type="ARBA" id="ARBA00005967"/>
    </source>
</evidence>
<keyword evidence="6" id="KW-0444">Lipid biosynthesis</keyword>
<dbReference type="EC" id="2.7.1.107" evidence="3 24"/>
<reference evidence="25 26" key="1">
    <citation type="submission" date="2020-02" db="EMBL/GenBank/DDBJ databases">
        <authorList>
            <person name="Chen W.-M."/>
        </authorList>
    </citation>
    <scope>NUCLEOTIDE SEQUENCE [LARGE SCALE GENOMIC DNA]</scope>
    <source>
        <strain evidence="25 26">KMS-5</strain>
    </source>
</reference>
<evidence type="ECO:0000256" key="13">
    <source>
        <dbReference type="ARBA" id="ARBA00022840"/>
    </source>
</evidence>